<dbReference type="EMBL" id="CP034184">
    <property type="protein sequence ID" value="AZI44181.1"/>
    <property type="molecule type" value="Genomic_DNA"/>
</dbReference>
<dbReference type="OrthoDB" id="5564966at2"/>
<dbReference type="KEGG" id="dph:EHF33_14870"/>
<dbReference type="PRINTS" id="PR01438">
    <property type="entry name" value="UNVRSLSTRESS"/>
</dbReference>
<dbReference type="PANTHER" id="PTHR46268:SF15">
    <property type="entry name" value="UNIVERSAL STRESS PROTEIN HP_0031"/>
    <property type="match status" value="1"/>
</dbReference>
<sequence length="162" mass="17872">MFGHILVTTDGSPLSHLALPVAADLACKYHSKLTLLYVVPRFLPQVEGVAYPSHSSEEQDLLLAEGKRILEAARRTLDYPGTEVVWREQQDLKTERVIAQEVDRCGAKLVVMSTHGRSGLAHLFMGSVAESVMRQVSVPVLLIQAPERNAWNAVNGSQETRV</sequence>
<organism evidence="3 4">
    <name type="scientific">Deinococcus psychrotolerans</name>
    <dbReference type="NCBI Taxonomy" id="2489213"/>
    <lineage>
        <taxon>Bacteria</taxon>
        <taxon>Thermotogati</taxon>
        <taxon>Deinococcota</taxon>
        <taxon>Deinococci</taxon>
        <taxon>Deinococcales</taxon>
        <taxon>Deinococcaceae</taxon>
        <taxon>Deinococcus</taxon>
    </lineage>
</organism>
<dbReference type="InterPro" id="IPR006015">
    <property type="entry name" value="Universal_stress_UspA"/>
</dbReference>
<evidence type="ECO:0000256" key="1">
    <source>
        <dbReference type="ARBA" id="ARBA00008791"/>
    </source>
</evidence>
<evidence type="ECO:0000313" key="3">
    <source>
        <dbReference type="EMBL" id="AZI44181.1"/>
    </source>
</evidence>
<dbReference type="InterPro" id="IPR006016">
    <property type="entry name" value="UspA"/>
</dbReference>
<dbReference type="Gene3D" id="3.40.50.12370">
    <property type="match status" value="1"/>
</dbReference>
<feature type="domain" description="UspA" evidence="2">
    <location>
        <begin position="1"/>
        <end position="143"/>
    </location>
</feature>
<dbReference type="SUPFAM" id="SSF52402">
    <property type="entry name" value="Adenine nucleotide alpha hydrolases-like"/>
    <property type="match status" value="1"/>
</dbReference>
<comment type="similarity">
    <text evidence="1">Belongs to the universal stress protein A family.</text>
</comment>
<protein>
    <submittedName>
        <fullName evidence="3">Universal stress protein</fullName>
    </submittedName>
</protein>
<evidence type="ECO:0000259" key="2">
    <source>
        <dbReference type="Pfam" id="PF00582"/>
    </source>
</evidence>
<keyword evidence="4" id="KW-1185">Reference proteome</keyword>
<dbReference type="PANTHER" id="PTHR46268">
    <property type="entry name" value="STRESS RESPONSE PROTEIN NHAX"/>
    <property type="match status" value="1"/>
</dbReference>
<reference evidence="3 4" key="1">
    <citation type="submission" date="2018-11" db="EMBL/GenBank/DDBJ databases">
        <title>Deinococcus shelandsis sp. nov., isolated from South Shetland Islands soil of Antarctica.</title>
        <authorList>
            <person name="Tian J."/>
        </authorList>
    </citation>
    <scope>NUCLEOTIDE SEQUENCE [LARGE SCALE GENOMIC DNA]</scope>
    <source>
        <strain evidence="3 4">S14-83T</strain>
    </source>
</reference>
<dbReference type="AlphaFoldDB" id="A0A3G8YR35"/>
<dbReference type="CDD" id="cd00293">
    <property type="entry name" value="USP-like"/>
    <property type="match status" value="1"/>
</dbReference>
<dbReference type="Pfam" id="PF00582">
    <property type="entry name" value="Usp"/>
    <property type="match status" value="1"/>
</dbReference>
<gene>
    <name evidence="3" type="ORF">EHF33_14870</name>
</gene>
<proteinExistence type="inferred from homology"/>
<name>A0A3G8YR35_9DEIO</name>
<dbReference type="Proteomes" id="UP000276417">
    <property type="component" value="Chromosome 2"/>
</dbReference>
<dbReference type="RefSeq" id="WP_124873578.1">
    <property type="nucleotide sequence ID" value="NZ_CP034184.1"/>
</dbReference>
<evidence type="ECO:0000313" key="4">
    <source>
        <dbReference type="Proteomes" id="UP000276417"/>
    </source>
</evidence>
<accession>A0A3G8YR35</accession>